<dbReference type="OrthoDB" id="1076685at2"/>
<dbReference type="RefSeq" id="WP_079643542.1">
    <property type="nucleotide sequence ID" value="NZ_FUZF01000011.1"/>
</dbReference>
<evidence type="ECO:0000313" key="2">
    <source>
        <dbReference type="Proteomes" id="UP000190150"/>
    </source>
</evidence>
<sequence length="116" mass="13442">MKRITISLAKLNRIANNLITFYKSQFNSPEEEYQANKNAKEQVGQLIIHVKRELGLSRAAQQQVVNEALMLLAKSTGCAEDEQIAENMLDKLHLQSKVIDQQDLDRYYAYKQSRWD</sequence>
<name>A0A1T5EKJ8_9SPHI</name>
<dbReference type="Proteomes" id="UP000190150">
    <property type="component" value="Unassembled WGS sequence"/>
</dbReference>
<dbReference type="EMBL" id="FUZF01000011">
    <property type="protein sequence ID" value="SKB84268.1"/>
    <property type="molecule type" value="Genomic_DNA"/>
</dbReference>
<dbReference type="AlphaFoldDB" id="A0A1T5EKJ8"/>
<proteinExistence type="predicted"/>
<keyword evidence="2" id="KW-1185">Reference proteome</keyword>
<evidence type="ECO:0008006" key="3">
    <source>
        <dbReference type="Google" id="ProtNLM"/>
    </source>
</evidence>
<protein>
    <recommendedName>
        <fullName evidence="3">Tellurite resistance protein TerB</fullName>
    </recommendedName>
</protein>
<accession>A0A1T5EKJ8</accession>
<reference evidence="2" key="1">
    <citation type="submission" date="2017-02" db="EMBL/GenBank/DDBJ databases">
        <authorList>
            <person name="Varghese N."/>
            <person name="Submissions S."/>
        </authorList>
    </citation>
    <scope>NUCLEOTIDE SEQUENCE [LARGE SCALE GENOMIC DNA]</scope>
    <source>
        <strain evidence="2">DSM 24091</strain>
    </source>
</reference>
<evidence type="ECO:0000313" key="1">
    <source>
        <dbReference type="EMBL" id="SKB84268.1"/>
    </source>
</evidence>
<gene>
    <name evidence="1" type="ORF">SAMN05660841_02642</name>
</gene>
<organism evidence="1 2">
    <name type="scientific">Sphingobacterium nematocida</name>
    <dbReference type="NCBI Taxonomy" id="1513896"/>
    <lineage>
        <taxon>Bacteria</taxon>
        <taxon>Pseudomonadati</taxon>
        <taxon>Bacteroidota</taxon>
        <taxon>Sphingobacteriia</taxon>
        <taxon>Sphingobacteriales</taxon>
        <taxon>Sphingobacteriaceae</taxon>
        <taxon>Sphingobacterium</taxon>
    </lineage>
</organism>